<dbReference type="OrthoDB" id="275996at2759"/>
<comment type="similarity">
    <text evidence="1">Belongs to the FAM91 family.</text>
</comment>
<proteinExistence type="inferred from homology"/>
<name>A0A034W7H7_BACDO</name>
<dbReference type="GeneID" id="105229460"/>
<reference evidence="5" key="1">
    <citation type="journal article" date="2014" name="BMC Genomics">
        <title>Characterizing the developmental transcriptome of the oriental fruit fly, Bactrocera dorsalis (Diptera: Tephritidae) through comparative genomic analysis with Drosophila melanogaster utilizing modENCODE datasets.</title>
        <authorList>
            <person name="Geib S.M."/>
            <person name="Calla B."/>
            <person name="Hall B."/>
            <person name="Hou S."/>
            <person name="Manoukis N.C."/>
        </authorList>
    </citation>
    <scope>NUCLEOTIDE SEQUENCE</scope>
    <source>
        <strain evidence="5">Punador</strain>
    </source>
</reference>
<organism evidence="5">
    <name type="scientific">Bactrocera dorsalis</name>
    <name type="common">Oriental fruit fly</name>
    <name type="synonym">Dacus dorsalis</name>
    <dbReference type="NCBI Taxonomy" id="27457"/>
    <lineage>
        <taxon>Eukaryota</taxon>
        <taxon>Metazoa</taxon>
        <taxon>Ecdysozoa</taxon>
        <taxon>Arthropoda</taxon>
        <taxon>Hexapoda</taxon>
        <taxon>Insecta</taxon>
        <taxon>Pterygota</taxon>
        <taxon>Neoptera</taxon>
        <taxon>Endopterygota</taxon>
        <taxon>Diptera</taxon>
        <taxon>Brachycera</taxon>
        <taxon>Muscomorpha</taxon>
        <taxon>Tephritoidea</taxon>
        <taxon>Tephritidae</taxon>
        <taxon>Bactrocera</taxon>
        <taxon>Bactrocera</taxon>
    </lineage>
</organism>
<evidence type="ECO:0000256" key="2">
    <source>
        <dbReference type="SAM" id="MobiDB-lite"/>
    </source>
</evidence>
<gene>
    <name evidence="5" type="primary">F91A1</name>
</gene>
<dbReference type="Pfam" id="PF14647">
    <property type="entry name" value="FAM91_N"/>
    <property type="match status" value="1"/>
</dbReference>
<evidence type="ECO:0000313" key="5">
    <source>
        <dbReference type="EMBL" id="JAC50242.1"/>
    </source>
</evidence>
<dbReference type="InterPro" id="IPR039199">
    <property type="entry name" value="FAM91"/>
</dbReference>
<dbReference type="PANTHER" id="PTHR28441">
    <property type="entry name" value="PROTEIN FAM91A1"/>
    <property type="match status" value="1"/>
</dbReference>
<sequence>MMSEKVSEDIGNCVRQNIPWASVPIHLKQVLHNNQLDYEKYVFNYSLKNQLRFRGNLVSKVFRHEQRYYELLVQKSINGLLLFPYHLADIITKGLRVTPFNYYLDLVSQLLRNDKSYDTLPNFTAADCLRILGIGRNEYLSLISDLKTHTTRALLFSAKPNPLDFLPRFPVRVCIEPWWRIEVGYVLEADIRFVTTAERSLIDDLIDFGSQTAGKCDYAVVHSLYRKGLIYLDIPISGEDRISIPPLRNFVMNRTSGDHFENLLYKIFVSADEYMTISELAQMLQVDLDSVKQAVSLLCRLGFSRRKEPVGDSPSIDVKYHASWEQYQLEQSTSREPPQITPLNYNNFITSEATAERAEAAQYSPVLVKAQDKDNSSIGYLSSDGNTSDFSFANMPSPSPQAMQTDSEVHNHSEEQELSSELDDLSESTTKLSIKELPTTPKGEGNLPSLSEKTGKRVGFLFDSTLTAFLMMGNLSPGLKNHAVTMFEVGKLCEESIDSFLAELEKVSLLDAEGEGDVSRYFAHAVILRSTICSLRHLVPGGLDLLRLECLECLDQKTRDRVLEKKYKFVISATPLTATLSHIFSIPFFGQYYRGSDSSHMWTKLFYNHITGYGPPSLFLSRGTVLKTLPRIFLGYGKLLVNILHSDSYVLNSENFRNLNDQLKNGCILVQGYGIRQPGELRYEAFPFNAEDPRQLEWINHKAVQQLTKYLDLEHNCGFITFLNTGVPDIGCESFDLQVHLKHPKSKTKSVNGPKSIVTAPTVSNALASTTAPITVSTVTQPQDLLSPADGSEVTSFARLNASPLSGSQLKSPDENYFAISPQNGSPSNVYTSVDCNELLASELAKCDADSAATHTKNELVSQSSVEIPIIATALNNNKGAILESVDNSSDDTTSEAWTILDVNFGVPLFDVDCNTRICEQIVRKLHRDDNLQVLPGRAEQMNETFLKFVKQCMYFEEEPNIEQLKIGKVLPYPRINLAFENGRVCYWSGR</sequence>
<feature type="domain" description="FAM91 N-terminal" evidence="3">
    <location>
        <begin position="13"/>
        <end position="324"/>
    </location>
</feature>
<dbReference type="Pfam" id="PF14648">
    <property type="entry name" value="FAM91_C"/>
    <property type="match status" value="2"/>
</dbReference>
<feature type="region of interest" description="Disordered" evidence="2">
    <location>
        <begin position="389"/>
        <end position="451"/>
    </location>
</feature>
<feature type="compositionally biased region" description="Acidic residues" evidence="2">
    <location>
        <begin position="416"/>
        <end position="426"/>
    </location>
</feature>
<dbReference type="KEGG" id="bdr:105229460"/>
<dbReference type="InterPro" id="IPR028097">
    <property type="entry name" value="FAM91_C_dom"/>
</dbReference>
<dbReference type="InterPro" id="IPR028091">
    <property type="entry name" value="FAM91_N_dom"/>
</dbReference>
<protein>
    <submittedName>
        <fullName evidence="5">Protein FAM91A1</fullName>
    </submittedName>
</protein>
<evidence type="ECO:0000259" key="4">
    <source>
        <dbReference type="Pfam" id="PF14648"/>
    </source>
</evidence>
<dbReference type="RefSeq" id="XP_011208068.2">
    <property type="nucleotide sequence ID" value="XM_011209766.4"/>
</dbReference>
<dbReference type="EMBL" id="GAKP01008710">
    <property type="protein sequence ID" value="JAC50242.1"/>
    <property type="molecule type" value="Transcribed_RNA"/>
</dbReference>
<dbReference type="PANTHER" id="PTHR28441:SF2">
    <property type="entry name" value="PROTEIN FAM91A1"/>
    <property type="match status" value="1"/>
</dbReference>
<evidence type="ECO:0000259" key="3">
    <source>
        <dbReference type="Pfam" id="PF14647"/>
    </source>
</evidence>
<dbReference type="AlphaFoldDB" id="A0A034W7H7"/>
<feature type="domain" description="FAM91 C-terminal" evidence="4">
    <location>
        <begin position="455"/>
        <end position="727"/>
    </location>
</feature>
<feature type="domain" description="FAM91 C-terminal" evidence="4">
    <location>
        <begin position="864"/>
        <end position="984"/>
    </location>
</feature>
<evidence type="ECO:0000256" key="1">
    <source>
        <dbReference type="ARBA" id="ARBA00010319"/>
    </source>
</evidence>
<accession>A0A034W7H7</accession>
<feature type="compositionally biased region" description="Polar residues" evidence="2">
    <location>
        <begin position="389"/>
        <end position="406"/>
    </location>
</feature>